<keyword evidence="7" id="KW-0456">Lyase</keyword>
<evidence type="ECO:0000256" key="6">
    <source>
        <dbReference type="ARBA" id="ARBA00023125"/>
    </source>
</evidence>
<dbReference type="Pfam" id="PF02586">
    <property type="entry name" value="SRAP"/>
    <property type="match status" value="1"/>
</dbReference>
<dbReference type="SUPFAM" id="SSF143081">
    <property type="entry name" value="BB1717-like"/>
    <property type="match status" value="1"/>
</dbReference>
<evidence type="ECO:0000256" key="8">
    <source>
        <dbReference type="RuleBase" id="RU364100"/>
    </source>
</evidence>
<evidence type="ECO:0000256" key="2">
    <source>
        <dbReference type="ARBA" id="ARBA00022670"/>
    </source>
</evidence>
<dbReference type="PANTHER" id="PTHR13604">
    <property type="entry name" value="DC12-RELATED"/>
    <property type="match status" value="1"/>
</dbReference>
<evidence type="ECO:0000313" key="9">
    <source>
        <dbReference type="EMBL" id="BAY82742.1"/>
    </source>
</evidence>
<protein>
    <recommendedName>
        <fullName evidence="8">Abasic site processing protein</fullName>
        <ecNumber evidence="8">3.4.-.-</ecNumber>
    </recommendedName>
</protein>
<dbReference type="GO" id="GO:0003697">
    <property type="term" value="F:single-stranded DNA binding"/>
    <property type="evidence" value="ECO:0007669"/>
    <property type="project" value="InterPro"/>
</dbReference>
<proteinExistence type="inferred from homology"/>
<evidence type="ECO:0000313" key="10">
    <source>
        <dbReference type="Proteomes" id="UP000218418"/>
    </source>
</evidence>
<dbReference type="Proteomes" id="UP000218418">
    <property type="component" value="Chromosome"/>
</dbReference>
<sequence length="228" mass="26686">MCGRFTLVTDPERLKQVFDISDIGNYQFEAQYNIAPTQMVATVLYNSEAEKRHFQLLRWGLIPSWAKDSKMGARMINARAETLAEKPSFRSAFKRRRCLVVADGFYEWKKLETKKQPYYFQLQNKQPFAFAGLWEEWQSPEDEKIASCTIITTNANELLQPIHNRMPVILQQSDYEQWLDPKLQETELLQELLQPLKSENMTMTAVSIRVNNPKNNSSECIKPEREKN</sequence>
<keyword evidence="3" id="KW-0227">DNA damage</keyword>
<evidence type="ECO:0000256" key="7">
    <source>
        <dbReference type="ARBA" id="ARBA00023239"/>
    </source>
</evidence>
<reference evidence="9 10" key="1">
    <citation type="submission" date="2017-06" db="EMBL/GenBank/DDBJ databases">
        <title>Genome sequencing of cyanobaciteial culture collection at National Institute for Environmental Studies (NIES).</title>
        <authorList>
            <person name="Hirose Y."/>
            <person name="Shimura Y."/>
            <person name="Fujisawa T."/>
            <person name="Nakamura Y."/>
            <person name="Kawachi M."/>
        </authorList>
    </citation>
    <scope>NUCLEOTIDE SEQUENCE [LARGE SCALE GENOMIC DNA]</scope>
    <source>
        <strain evidence="9 10">NIES-267</strain>
    </source>
</reference>
<name>A0A1Z4LND8_9CYAN</name>
<dbReference type="OrthoDB" id="9782620at2"/>
<dbReference type="AlphaFoldDB" id="A0A1Z4LND8"/>
<accession>A0A1Z4LND8</accession>
<comment type="similarity">
    <text evidence="1 8">Belongs to the SOS response-associated peptidase family.</text>
</comment>
<dbReference type="GO" id="GO:0106300">
    <property type="term" value="P:protein-DNA covalent cross-linking repair"/>
    <property type="evidence" value="ECO:0007669"/>
    <property type="project" value="InterPro"/>
</dbReference>
<dbReference type="GO" id="GO:0008233">
    <property type="term" value="F:peptidase activity"/>
    <property type="evidence" value="ECO:0007669"/>
    <property type="project" value="UniProtKB-KW"/>
</dbReference>
<organism evidence="9 10">
    <name type="scientific">Calothrix parasitica NIES-267</name>
    <dbReference type="NCBI Taxonomy" id="1973488"/>
    <lineage>
        <taxon>Bacteria</taxon>
        <taxon>Bacillati</taxon>
        <taxon>Cyanobacteriota</taxon>
        <taxon>Cyanophyceae</taxon>
        <taxon>Nostocales</taxon>
        <taxon>Calotrichaceae</taxon>
        <taxon>Calothrix</taxon>
    </lineage>
</organism>
<gene>
    <name evidence="9" type="ORF">NIES267_22260</name>
</gene>
<dbReference type="PANTHER" id="PTHR13604:SF0">
    <property type="entry name" value="ABASIC SITE PROCESSING PROTEIN HMCES"/>
    <property type="match status" value="1"/>
</dbReference>
<keyword evidence="4 8" id="KW-0378">Hydrolase</keyword>
<evidence type="ECO:0000256" key="3">
    <source>
        <dbReference type="ARBA" id="ARBA00022763"/>
    </source>
</evidence>
<dbReference type="Gene3D" id="3.90.1680.10">
    <property type="entry name" value="SOS response associated peptidase-like"/>
    <property type="match status" value="1"/>
</dbReference>
<dbReference type="EMBL" id="AP018227">
    <property type="protein sequence ID" value="BAY82742.1"/>
    <property type="molecule type" value="Genomic_DNA"/>
</dbReference>
<evidence type="ECO:0000256" key="5">
    <source>
        <dbReference type="ARBA" id="ARBA00023124"/>
    </source>
</evidence>
<dbReference type="GO" id="GO:0016829">
    <property type="term" value="F:lyase activity"/>
    <property type="evidence" value="ECO:0007669"/>
    <property type="project" value="UniProtKB-KW"/>
</dbReference>
<keyword evidence="2 8" id="KW-0645">Protease</keyword>
<dbReference type="EC" id="3.4.-.-" evidence="8"/>
<keyword evidence="10" id="KW-1185">Reference proteome</keyword>
<evidence type="ECO:0000256" key="4">
    <source>
        <dbReference type="ARBA" id="ARBA00022801"/>
    </source>
</evidence>
<dbReference type="InterPro" id="IPR036590">
    <property type="entry name" value="SRAP-like"/>
</dbReference>
<dbReference type="InterPro" id="IPR003738">
    <property type="entry name" value="SRAP"/>
</dbReference>
<keyword evidence="6" id="KW-0238">DNA-binding</keyword>
<keyword evidence="5" id="KW-0190">Covalent protein-DNA linkage</keyword>
<dbReference type="GO" id="GO:0006508">
    <property type="term" value="P:proteolysis"/>
    <property type="evidence" value="ECO:0007669"/>
    <property type="project" value="UniProtKB-KW"/>
</dbReference>
<evidence type="ECO:0000256" key="1">
    <source>
        <dbReference type="ARBA" id="ARBA00008136"/>
    </source>
</evidence>